<feature type="non-terminal residue" evidence="1">
    <location>
        <position position="1"/>
    </location>
</feature>
<dbReference type="AlphaFoldDB" id="A0ABD0KPQ6"/>
<reference evidence="1 2" key="1">
    <citation type="journal article" date="2023" name="Sci. Data">
        <title>Genome assembly of the Korean intertidal mud-creeper Batillaria attramentaria.</title>
        <authorList>
            <person name="Patra A.K."/>
            <person name="Ho P.T."/>
            <person name="Jun S."/>
            <person name="Lee S.J."/>
            <person name="Kim Y."/>
            <person name="Won Y.J."/>
        </authorList>
    </citation>
    <scope>NUCLEOTIDE SEQUENCE [LARGE SCALE GENOMIC DNA]</scope>
    <source>
        <strain evidence="1">Wonlab-2016</strain>
    </source>
</reference>
<sequence>EGIGPKCWHCDKDTDTDVCRQNADNRFVPEAVLNAQFCSNVRNNKGLVKQLCDKYSVGYKVYCRSTNNEEHTCNHLCPVEPQRQFGGGGSSSHSASFIMVLVAMLLALQFRKLFC</sequence>
<gene>
    <name evidence="1" type="ORF">BaRGS_00019599</name>
</gene>
<dbReference type="EMBL" id="JACVVK020000141">
    <property type="protein sequence ID" value="KAK7489221.1"/>
    <property type="molecule type" value="Genomic_DNA"/>
</dbReference>
<organism evidence="1 2">
    <name type="scientific">Batillaria attramentaria</name>
    <dbReference type="NCBI Taxonomy" id="370345"/>
    <lineage>
        <taxon>Eukaryota</taxon>
        <taxon>Metazoa</taxon>
        <taxon>Spiralia</taxon>
        <taxon>Lophotrochozoa</taxon>
        <taxon>Mollusca</taxon>
        <taxon>Gastropoda</taxon>
        <taxon>Caenogastropoda</taxon>
        <taxon>Sorbeoconcha</taxon>
        <taxon>Cerithioidea</taxon>
        <taxon>Batillariidae</taxon>
        <taxon>Batillaria</taxon>
    </lineage>
</organism>
<name>A0ABD0KPQ6_9CAEN</name>
<proteinExistence type="predicted"/>
<evidence type="ECO:0000313" key="2">
    <source>
        <dbReference type="Proteomes" id="UP001519460"/>
    </source>
</evidence>
<dbReference type="Proteomes" id="UP001519460">
    <property type="component" value="Unassembled WGS sequence"/>
</dbReference>
<evidence type="ECO:0000313" key="1">
    <source>
        <dbReference type="EMBL" id="KAK7489221.1"/>
    </source>
</evidence>
<protein>
    <submittedName>
        <fullName evidence="1">Uncharacterized protein</fullName>
    </submittedName>
</protein>
<keyword evidence="2" id="KW-1185">Reference proteome</keyword>
<accession>A0ABD0KPQ6</accession>
<comment type="caution">
    <text evidence="1">The sequence shown here is derived from an EMBL/GenBank/DDBJ whole genome shotgun (WGS) entry which is preliminary data.</text>
</comment>